<reference evidence="2 3" key="1">
    <citation type="journal article" date="2015" name="Infect. Genet. Evol.">
        <title>Genomic sequences of six botulinum neurotoxin-producing strains representing three clostridial species illustrate the mobility and diversity of botulinum neurotoxin genes.</title>
        <authorList>
            <person name="Smith T.J."/>
            <person name="Hill K.K."/>
            <person name="Xie G."/>
            <person name="Foley B.T."/>
            <person name="Williamson C.H."/>
            <person name="Foster J.T."/>
            <person name="Johnson S.L."/>
            <person name="Chertkov O."/>
            <person name="Teshima H."/>
            <person name="Gibbons H.S."/>
            <person name="Johnsky L.A."/>
            <person name="Karavis M.A."/>
            <person name="Smith L.A."/>
        </authorList>
    </citation>
    <scope>NUCLEOTIDE SEQUENCE [LARGE SCALE GENOMIC DNA]</scope>
    <source>
        <strain evidence="2">Sullivan</strain>
    </source>
</reference>
<dbReference type="NCBIfam" id="TIGR02832">
    <property type="entry name" value="spo_yunB"/>
    <property type="match status" value="1"/>
</dbReference>
<accession>A0A0A7G104</accession>
<dbReference type="PIRSF" id="PIRSF021383">
    <property type="entry name" value="YunB"/>
    <property type="match status" value="1"/>
</dbReference>
<dbReference type="Proteomes" id="UP000030635">
    <property type="component" value="Chromosome"/>
</dbReference>
<keyword evidence="1" id="KW-0472">Membrane</keyword>
<keyword evidence="3" id="KW-1185">Reference proteome</keyword>
<keyword evidence="1" id="KW-0812">Transmembrane</keyword>
<protein>
    <submittedName>
        <fullName evidence="2">Sporulation protein YunB</fullName>
    </submittedName>
</protein>
<proteinExistence type="predicted"/>
<dbReference type="AlphaFoldDB" id="A0A0A7G104"/>
<dbReference type="STRING" id="1561.NPD11_2991"/>
<dbReference type="HOGENOM" id="CLU_067338_2_0_9"/>
<keyword evidence="1" id="KW-1133">Transmembrane helix</keyword>
<sequence>MKHYSKAQTKRYKSFIVIIIALFIVFNLLLTLFDKKVMPSVLNISETMMRAEAVKTINAVSVEVFDEEASKKDIVKIERDKNNKINSISADTILLNKLSSEISIRCNERLEELGAKGIEVPLGWMTDKSVYYNLGPKITIEMEPLGNIESSYESVFESAGINQTRHKIYLNVKAKIKIIIPMYTKELEVDAQIPLSETIIVGEIPDAAIQLND</sequence>
<gene>
    <name evidence="2" type="primary">yunB</name>
    <name evidence="2" type="ORF">U729_3047</name>
</gene>
<dbReference type="eggNOG" id="ENOG5031XUS">
    <property type="taxonomic scope" value="Bacteria"/>
</dbReference>
<feature type="transmembrane region" description="Helical" evidence="1">
    <location>
        <begin position="12"/>
        <end position="33"/>
    </location>
</feature>
<evidence type="ECO:0000313" key="2">
    <source>
        <dbReference type="EMBL" id="AIY84766.1"/>
    </source>
</evidence>
<dbReference type="KEGG" id="cbv:U729_3047"/>
<name>A0A0A7G104_9CLOT</name>
<organism evidence="2 3">
    <name type="scientific">Clostridium baratii str. Sullivan</name>
    <dbReference type="NCBI Taxonomy" id="1415775"/>
    <lineage>
        <taxon>Bacteria</taxon>
        <taxon>Bacillati</taxon>
        <taxon>Bacillota</taxon>
        <taxon>Clostridia</taxon>
        <taxon>Eubacteriales</taxon>
        <taxon>Clostridiaceae</taxon>
        <taxon>Clostridium</taxon>
    </lineage>
</organism>
<evidence type="ECO:0000256" key="1">
    <source>
        <dbReference type="SAM" id="Phobius"/>
    </source>
</evidence>
<dbReference type="RefSeq" id="WP_039316466.1">
    <property type="nucleotide sequence ID" value="NZ_CP006905.1"/>
</dbReference>
<dbReference type="OrthoDB" id="1649278at2"/>
<dbReference type="EMBL" id="CP006905">
    <property type="protein sequence ID" value="AIY84766.1"/>
    <property type="molecule type" value="Genomic_DNA"/>
</dbReference>
<evidence type="ECO:0000313" key="3">
    <source>
        <dbReference type="Proteomes" id="UP000030635"/>
    </source>
</evidence>
<dbReference type="InterPro" id="IPR014197">
    <property type="entry name" value="Sporulation_prot_YunB"/>
</dbReference>
<dbReference type="Pfam" id="PF09560">
    <property type="entry name" value="Spore_YunB"/>
    <property type="match status" value="1"/>
</dbReference>